<reference evidence="2 3" key="1">
    <citation type="submission" date="2022-03" db="EMBL/GenBank/DDBJ databases">
        <title>Hymenobactersp. isolated from the air.</title>
        <authorList>
            <person name="Won M."/>
            <person name="Kwon S.-W."/>
        </authorList>
    </citation>
    <scope>NUCLEOTIDE SEQUENCE [LARGE SCALE GENOMIC DNA]</scope>
    <source>
        <strain evidence="2 3">KACC 21982</strain>
    </source>
</reference>
<evidence type="ECO:0000313" key="3">
    <source>
        <dbReference type="Proteomes" id="UP000831113"/>
    </source>
</evidence>
<keyword evidence="3" id="KW-1185">Reference proteome</keyword>
<evidence type="ECO:0000313" key="2">
    <source>
        <dbReference type="EMBL" id="UOG76820.1"/>
    </source>
</evidence>
<dbReference type="Proteomes" id="UP000831113">
    <property type="component" value="Chromosome"/>
</dbReference>
<feature type="domain" description="Helix-turn-helix" evidence="1">
    <location>
        <begin position="42"/>
        <end position="85"/>
    </location>
</feature>
<proteinExistence type="predicted"/>
<dbReference type="RefSeq" id="WP_243802045.1">
    <property type="nucleotide sequence ID" value="NZ_CP094669.1"/>
</dbReference>
<protein>
    <submittedName>
        <fullName evidence="2">Helix-turn-helix domain-containing protein</fullName>
    </submittedName>
</protein>
<dbReference type="InterPro" id="IPR041657">
    <property type="entry name" value="HTH_17"/>
</dbReference>
<sequence>MQNPFATLEDWLRRIEASQNELLQRVSAPTHAGPDVGGIELAQEVLRLSKPRIYALVSQRALPHMKRGGRLTFSRAELLDYLKAGSRAQKDLV</sequence>
<name>A0ABY4D331_9BACT</name>
<accession>A0ABY4D331</accession>
<evidence type="ECO:0000259" key="1">
    <source>
        <dbReference type="Pfam" id="PF12728"/>
    </source>
</evidence>
<dbReference type="Pfam" id="PF12728">
    <property type="entry name" value="HTH_17"/>
    <property type="match status" value="1"/>
</dbReference>
<organism evidence="2 3">
    <name type="scientific">Hymenobacter tibetensis</name>
    <dbReference type="NCBI Taxonomy" id="497967"/>
    <lineage>
        <taxon>Bacteria</taxon>
        <taxon>Pseudomonadati</taxon>
        <taxon>Bacteroidota</taxon>
        <taxon>Cytophagia</taxon>
        <taxon>Cytophagales</taxon>
        <taxon>Hymenobacteraceae</taxon>
        <taxon>Hymenobacter</taxon>
    </lineage>
</organism>
<gene>
    <name evidence="2" type="ORF">MTX78_09515</name>
</gene>
<dbReference type="EMBL" id="CP094669">
    <property type="protein sequence ID" value="UOG76820.1"/>
    <property type="molecule type" value="Genomic_DNA"/>
</dbReference>